<gene>
    <name evidence="2" type="ORF">LSH36_919g01019</name>
</gene>
<keyword evidence="3" id="KW-1185">Reference proteome</keyword>
<dbReference type="AlphaFoldDB" id="A0AAD9IY93"/>
<comment type="caution">
    <text evidence="2">The sequence shown here is derived from an EMBL/GenBank/DDBJ whole genome shotgun (WGS) entry which is preliminary data.</text>
</comment>
<evidence type="ECO:0000256" key="1">
    <source>
        <dbReference type="ARBA" id="ARBA00007478"/>
    </source>
</evidence>
<dbReference type="GO" id="GO:0007346">
    <property type="term" value="P:regulation of mitotic cell cycle"/>
    <property type="evidence" value="ECO:0007669"/>
    <property type="project" value="TreeGrafter"/>
</dbReference>
<dbReference type="EMBL" id="JAODUP010000919">
    <property type="protein sequence ID" value="KAK2142743.1"/>
    <property type="molecule type" value="Genomic_DNA"/>
</dbReference>
<proteinExistence type="inferred from homology"/>
<evidence type="ECO:0000313" key="3">
    <source>
        <dbReference type="Proteomes" id="UP001208570"/>
    </source>
</evidence>
<sequence>MFLLSSAQQGSDPVFTFTTLLGTKPLAYVPSFCTIPLPKDLEQECTVDRLGLIRRASPNIIKRAMSADDLPIDIHYNKLLDWLINRRHCQLQWQAGALAIREKINTAIQDMPPVNEITELLRGTSEAGQMLMRNVNYEIPALRRQVAKCQQVQKDCTRKEAEYASLTSEMKDKYYSSCRQMGIKGKKVKAELVDLVKDMSTLYSEIERSALKLHSACQYYPAFVSFMLGSAEKGAERVKLLKHFIDKGNTTTYEWKHSRPPAHLEEPLRDYGIDDDQNGGNDEKGDEIDWGDIGAETETIDFDISLEDTKDAEGVSAEEEIDWGDDGTAAAIEVIDDSMNDVPSNEDADTARGSDALTILDNTNTRNMLINELDELAAFLTQRVQELSQEGNILSDSQFSSAPHDVQLDLGTIKAMLSDVSELVAYMTSNKMQNLFLIRSSPSYVHRMADSLSKVLGDSEKMMSLSRLMVIRSEEALEEEKQIQPQIDLLRKRTHELQEQIEEEISKKYKGRRVNIMGEINAI</sequence>
<accession>A0AAD9IY93</accession>
<dbReference type="Proteomes" id="UP001208570">
    <property type="component" value="Unassembled WGS sequence"/>
</dbReference>
<dbReference type="GO" id="GO:0012505">
    <property type="term" value="C:endomembrane system"/>
    <property type="evidence" value="ECO:0007669"/>
    <property type="project" value="TreeGrafter"/>
</dbReference>
<protein>
    <recommendedName>
        <fullName evidence="4">CDK5 regulatory subunit-associated protein 3</fullName>
    </recommendedName>
</protein>
<dbReference type="PANTHER" id="PTHR14894:SF0">
    <property type="entry name" value="CDK5 REGULATORY SUBUNIT-ASSOCIATED PROTEIN 3"/>
    <property type="match status" value="1"/>
</dbReference>
<evidence type="ECO:0008006" key="4">
    <source>
        <dbReference type="Google" id="ProtNLM"/>
    </source>
</evidence>
<name>A0AAD9IY93_9ANNE</name>
<comment type="similarity">
    <text evidence="1">Belongs to the CDK5RAP3 family.</text>
</comment>
<reference evidence="2" key="1">
    <citation type="journal article" date="2023" name="Mol. Biol. Evol.">
        <title>Third-Generation Sequencing Reveals the Adaptive Role of the Epigenome in Three Deep-Sea Polychaetes.</title>
        <authorList>
            <person name="Perez M."/>
            <person name="Aroh O."/>
            <person name="Sun Y."/>
            <person name="Lan Y."/>
            <person name="Juniper S.K."/>
            <person name="Young C.R."/>
            <person name="Angers B."/>
            <person name="Qian P.Y."/>
        </authorList>
    </citation>
    <scope>NUCLEOTIDE SEQUENCE</scope>
    <source>
        <strain evidence="2">P08H-3</strain>
    </source>
</reference>
<dbReference type="Pfam" id="PF05600">
    <property type="entry name" value="CDK5RAP3"/>
    <property type="match status" value="2"/>
</dbReference>
<dbReference type="InterPro" id="IPR008491">
    <property type="entry name" value="CDK5RAP3"/>
</dbReference>
<evidence type="ECO:0000313" key="2">
    <source>
        <dbReference type="EMBL" id="KAK2142743.1"/>
    </source>
</evidence>
<dbReference type="PANTHER" id="PTHR14894">
    <property type="entry name" value="CDK5 REGULATORY SUBUNIT-ASSOCIATED PROTEIN 3"/>
    <property type="match status" value="1"/>
</dbReference>
<organism evidence="2 3">
    <name type="scientific">Paralvinella palmiformis</name>
    <dbReference type="NCBI Taxonomy" id="53620"/>
    <lineage>
        <taxon>Eukaryota</taxon>
        <taxon>Metazoa</taxon>
        <taxon>Spiralia</taxon>
        <taxon>Lophotrochozoa</taxon>
        <taxon>Annelida</taxon>
        <taxon>Polychaeta</taxon>
        <taxon>Sedentaria</taxon>
        <taxon>Canalipalpata</taxon>
        <taxon>Terebellida</taxon>
        <taxon>Terebelliformia</taxon>
        <taxon>Alvinellidae</taxon>
        <taxon>Paralvinella</taxon>
    </lineage>
</organism>